<name>A0AAV1RCL5_9ROSI</name>
<dbReference type="Proteomes" id="UP001314170">
    <property type="component" value="Unassembled WGS sequence"/>
</dbReference>
<proteinExistence type="predicted"/>
<evidence type="ECO:0000313" key="1">
    <source>
        <dbReference type="EMBL" id="CAK7332623.1"/>
    </source>
</evidence>
<gene>
    <name evidence="1" type="ORF">DCAF_LOCUS9074</name>
</gene>
<dbReference type="AlphaFoldDB" id="A0AAV1RCL5"/>
<evidence type="ECO:0000313" key="2">
    <source>
        <dbReference type="Proteomes" id="UP001314170"/>
    </source>
</evidence>
<accession>A0AAV1RCL5</accession>
<dbReference type="EMBL" id="CAWUPB010000913">
    <property type="protein sequence ID" value="CAK7332623.1"/>
    <property type="molecule type" value="Genomic_DNA"/>
</dbReference>
<reference evidence="1 2" key="1">
    <citation type="submission" date="2024-01" db="EMBL/GenBank/DDBJ databases">
        <authorList>
            <person name="Waweru B."/>
        </authorList>
    </citation>
    <scope>NUCLEOTIDE SEQUENCE [LARGE SCALE GENOMIC DNA]</scope>
</reference>
<protein>
    <submittedName>
        <fullName evidence="1">Uncharacterized protein</fullName>
    </submittedName>
</protein>
<comment type="caution">
    <text evidence="1">The sequence shown here is derived from an EMBL/GenBank/DDBJ whole genome shotgun (WGS) entry which is preliminary data.</text>
</comment>
<keyword evidence="2" id="KW-1185">Reference proteome</keyword>
<organism evidence="1 2">
    <name type="scientific">Dovyalis caffra</name>
    <dbReference type="NCBI Taxonomy" id="77055"/>
    <lineage>
        <taxon>Eukaryota</taxon>
        <taxon>Viridiplantae</taxon>
        <taxon>Streptophyta</taxon>
        <taxon>Embryophyta</taxon>
        <taxon>Tracheophyta</taxon>
        <taxon>Spermatophyta</taxon>
        <taxon>Magnoliopsida</taxon>
        <taxon>eudicotyledons</taxon>
        <taxon>Gunneridae</taxon>
        <taxon>Pentapetalae</taxon>
        <taxon>rosids</taxon>
        <taxon>fabids</taxon>
        <taxon>Malpighiales</taxon>
        <taxon>Salicaceae</taxon>
        <taxon>Flacourtieae</taxon>
        <taxon>Dovyalis</taxon>
    </lineage>
</organism>
<sequence length="66" mass="7072">MAKKNIKISKTTLLCVAWGGGFHVHDMGSKKCLSDFGRLMARRGPHVGPVGATLGLSTPPELIRID</sequence>